<dbReference type="PROSITE" id="PS51470">
    <property type="entry name" value="FG_GAP"/>
    <property type="match status" value="1"/>
</dbReference>
<feature type="domain" description="YDG" evidence="1">
    <location>
        <begin position="1329"/>
        <end position="1406"/>
    </location>
</feature>
<evidence type="ECO:0000259" key="1">
    <source>
        <dbReference type="Pfam" id="PF18657"/>
    </source>
</evidence>
<reference evidence="3" key="1">
    <citation type="submission" date="2007-06" db="EMBL/GenBank/DDBJ databases">
        <title>Complete sequence of Sinorhizobium medicae WSM419 chromosome.</title>
        <authorList>
            <consortium name="US DOE Joint Genome Institute"/>
            <person name="Copeland A."/>
            <person name="Lucas S."/>
            <person name="Lapidus A."/>
            <person name="Barry K."/>
            <person name="Glavina del Rio T."/>
            <person name="Dalin E."/>
            <person name="Tice H."/>
            <person name="Pitluck S."/>
            <person name="Chain P."/>
            <person name="Malfatti S."/>
            <person name="Shin M."/>
            <person name="Vergez L."/>
            <person name="Schmutz J."/>
            <person name="Larimer F."/>
            <person name="Land M."/>
            <person name="Hauser L."/>
            <person name="Kyrpides N."/>
            <person name="Mikhailova N."/>
            <person name="Reeve W.G."/>
            <person name="Richardson P."/>
        </authorList>
    </citation>
    <scope>NUCLEOTIDE SEQUENCE [LARGE SCALE GENOMIC DNA]</scope>
    <source>
        <strain evidence="3">WSM419</strain>
    </source>
</reference>
<name>A6UFB1_SINMW</name>
<dbReference type="HOGENOM" id="CLU_241761_0_0_5"/>
<dbReference type="Proteomes" id="UP000001108">
    <property type="component" value="Chromosome"/>
</dbReference>
<sequence>MKIGEGGHLLLDPKNIIIGTPATVSGWAYQAIIGAGYGKNRNVIALGANDGFGLSVSLNAAGDRLAVGAYQDDGSSGNVSNSGAVYLFSFTDTTFSGGMLEAVIGKDYTGGKNVDVGALGADDGFGASVSLNAAGDRLAAGAYQDDGSGGNVSNSGAVYLFSFTDTTFSNGSLEAVLGKGYTGGKNVDVAALAREDQFGVSVSLNASGDRLAVAADLDDGSGKNVSKSGAVYLFSFTDAAFSGGTIEAVLGKGYTDGKNVDVAALAPDDQFGISVSLNAAGNRLAVGAIGDNGSGGTSVSRAGAVYLFSFTDAAFSGGTLEAVLGKGYTGGKNVDVATLEVLDAFGSSVSLNADGDLLAVGPFLDDGSGNGVRDSGAVYLFSFTDTKFSGGLLEAVIGKGYSNGKNVNVDALGVNDGFGGSVSLNGAGDRLAVGANLDDGFGNRVKDSGAVYLFSFTDAAFSGGTLEAVIGKGYTGGKNVDVAALENDDWFGHSVSLNASGDRLAVGANLDDGFGNGVKDSGAVYLFSFTDAAFSGGGLKAVIGRGYDNTTGDKNVDVAALESDDRFGSSVSLNAAGDRLAVGAPGDGSVVEAGAAYLFSFTDRAFSDGAPELVIDKDYPGFNGAALEEADRFGSSVSLNAAGDRLAVGAPGDDGHDTSPIIEDNNFGAVYLFSFTDTAFSDSTHEAVIGNGYSGGKNVDIATLEDGDTFGSSVSLNASGNRLAVGALGGNGANNIDDSGAAYLFRFTDTAFSGGTQEAVIGNGYSGANNVDVSLEEDDKFGSSVSLNALGNLLAIGAPLDDGAGNRVSDSGAVYLFAGILDGDSVSSANYGDDPSADSYILPSDIVSLLSAGTNVTLQANNDITVAEAVAVTDGSARLTLQAGRSVLIDAGITSNGGDVTLIANDLLENGVVDAHRDSGAAVITMAPGTVLDAGTGAVIFDLRAGTGKTKRQGGDITVGTVNAGSILAVNAGPNGKSGIVLGSGSVLTASATGNAIVLAGDRFTNRSGASPLQASGGRWLVWSGNPADDTRGGLSYGFKQYNAKYGETAVAQGAGNGFLYSLAPKITVGLTGTVSKAYDGTTGAVLAGGNYTVSGAVDGDTVSITQTAGSYDTKHVGTGKTVTASLADSHLSAVNGTVKVYGYKTVNMSAAGPVGEITARALTVSTEAVSKVYDGTVSASGTAIVTSGALQGSDTLSGGSFAFADKHAGAGKTVTVSDVTIDDGNSGGNYILTYADNTASEITARALTVSTEAVSKVYDGTVSASGTAIVTSGALKGSDTLSGGSFAFADKHAGAGKTVTVSDVTIDDGNSGGNYILTYADNTASEITARALTVSTKAVSKVYDGTVSASGTAIVTSGALQGSDTLSGGSFAFADKHAGAGKTVTVSDVTLNDGNSGGNYILTYADNTASEITARALTVSTKAVSRVYDGTVSASGTAIVTSGALQGSDTLSGGSFAFADKHAGAGKTVTVSDVTLNDGNSGGNYILTYADNTASEITARVLTVSLSGTVSKVYDGATAATLSPGNYSLSGLVPGDVVSIVLLSSNYDTADIGTGKTVSVAGLSLSGVDKANYLLGSSAASAAIGEITSAVTPWDDSVKQVVEPLFDQEESGKPDRVSLDETLGIRTGNRLDSGAGLLVNCMEPEGRVLKLVGSPVDVTGWQVATCMSGSL</sequence>
<protein>
    <submittedName>
        <fullName evidence="2">Integrin alpha beta-propellor repeat protein</fullName>
    </submittedName>
</protein>
<feature type="domain" description="YDG" evidence="1">
    <location>
        <begin position="1244"/>
        <end position="1321"/>
    </location>
</feature>
<dbReference type="SMART" id="SM00710">
    <property type="entry name" value="PbH1"/>
    <property type="match status" value="4"/>
</dbReference>
<evidence type="ECO:0000313" key="3">
    <source>
        <dbReference type="Proteomes" id="UP000001108"/>
    </source>
</evidence>
<dbReference type="InterPro" id="IPR013517">
    <property type="entry name" value="FG-GAP"/>
</dbReference>
<dbReference type="OrthoDB" id="1776524at2"/>
<feature type="domain" description="YDG" evidence="1">
    <location>
        <begin position="1414"/>
        <end position="1491"/>
    </location>
</feature>
<proteinExistence type="predicted"/>
<dbReference type="GO" id="GO:0007229">
    <property type="term" value="P:integrin-mediated signaling pathway"/>
    <property type="evidence" value="ECO:0007669"/>
    <property type="project" value="UniProtKB-KW"/>
</dbReference>
<dbReference type="PATRIC" id="fig|366394.8.peg.6778"/>
<dbReference type="EMBL" id="CP000738">
    <property type="protein sequence ID" value="ABR62341.1"/>
    <property type="molecule type" value="Genomic_DNA"/>
</dbReference>
<reference evidence="2 3" key="2">
    <citation type="journal article" date="2010" name="Stand. Genomic Sci.">
        <title>Complete genome sequence of the Medicago microsymbiont Ensifer (Sinorhizobium) medicae strain WSM419.</title>
        <authorList>
            <person name="Reeve W."/>
            <person name="Chain P."/>
            <person name="O'Hara G."/>
            <person name="Ardley J."/>
            <person name="Nandesena K."/>
            <person name="Brau L."/>
            <person name="Tiwari R."/>
            <person name="Malfatti S."/>
            <person name="Kiss H."/>
            <person name="Lapidus A."/>
            <person name="Copeland A."/>
            <person name="Nolan M."/>
            <person name="Land M."/>
            <person name="Hauser L."/>
            <person name="Chang Y.J."/>
            <person name="Ivanova N."/>
            <person name="Mavromatis K."/>
            <person name="Markowitz V."/>
            <person name="Kyrpides N."/>
            <person name="Gollagher M."/>
            <person name="Yates R."/>
            <person name="Dilworth M."/>
            <person name="Howieson J."/>
        </authorList>
    </citation>
    <scope>NUCLEOTIDE SEQUENCE [LARGE SCALE GENOMIC DNA]</scope>
    <source>
        <strain evidence="2 3">WSM419</strain>
    </source>
</reference>
<gene>
    <name evidence="2" type="ordered locus">Smed_3525</name>
</gene>
<dbReference type="eggNOG" id="COG3595">
    <property type="taxonomic scope" value="Bacteria"/>
</dbReference>
<evidence type="ECO:0000313" key="2">
    <source>
        <dbReference type="EMBL" id="ABR62341.1"/>
    </source>
</evidence>
<keyword evidence="2" id="KW-0401">Integrin</keyword>
<organism evidence="2 3">
    <name type="scientific">Sinorhizobium medicae (strain WSM419)</name>
    <name type="common">Ensifer medicae</name>
    <dbReference type="NCBI Taxonomy" id="366394"/>
    <lineage>
        <taxon>Bacteria</taxon>
        <taxon>Pseudomonadati</taxon>
        <taxon>Pseudomonadota</taxon>
        <taxon>Alphaproteobacteria</taxon>
        <taxon>Hyphomicrobiales</taxon>
        <taxon>Rhizobiaceae</taxon>
        <taxon>Sinorhizobium/Ensifer group</taxon>
        <taxon>Sinorhizobium</taxon>
    </lineage>
</organism>
<dbReference type="InterPro" id="IPR041248">
    <property type="entry name" value="YDG"/>
</dbReference>
<dbReference type="InterPro" id="IPR013519">
    <property type="entry name" value="Int_alpha_beta-p"/>
</dbReference>
<dbReference type="KEGG" id="smd:Smed_3525"/>
<dbReference type="SMART" id="SM00191">
    <property type="entry name" value="Int_alpha"/>
    <property type="match status" value="9"/>
</dbReference>
<feature type="domain" description="YDG" evidence="1">
    <location>
        <begin position="1499"/>
        <end position="1579"/>
    </location>
</feature>
<dbReference type="RefSeq" id="WP_012067720.1">
    <property type="nucleotide sequence ID" value="NC_009636.1"/>
</dbReference>
<feature type="domain" description="YDG" evidence="1">
    <location>
        <begin position="1067"/>
        <end position="1126"/>
    </location>
</feature>
<dbReference type="Pfam" id="PF18657">
    <property type="entry name" value="YDG"/>
    <property type="match status" value="6"/>
</dbReference>
<accession>A6UFB1</accession>
<dbReference type="Pfam" id="PF14312">
    <property type="entry name" value="FG-GAP_2"/>
    <property type="match status" value="9"/>
</dbReference>
<dbReference type="STRING" id="366394.Smed_3525"/>
<feature type="domain" description="YDG" evidence="1">
    <location>
        <begin position="1159"/>
        <end position="1236"/>
    </location>
</feature>
<dbReference type="InterPro" id="IPR006626">
    <property type="entry name" value="PbH1"/>
</dbReference>